<reference evidence="3" key="2">
    <citation type="submission" date="2025-08" db="UniProtKB">
        <authorList>
            <consortium name="RefSeq"/>
        </authorList>
    </citation>
    <scope>IDENTIFICATION</scope>
</reference>
<proteinExistence type="predicted"/>
<feature type="region of interest" description="Disordered" evidence="1">
    <location>
        <begin position="132"/>
        <end position="162"/>
    </location>
</feature>
<evidence type="ECO:0000256" key="1">
    <source>
        <dbReference type="SAM" id="MobiDB-lite"/>
    </source>
</evidence>
<keyword evidence="2" id="KW-1185">Reference proteome</keyword>
<evidence type="ECO:0000313" key="2">
    <source>
        <dbReference type="Proteomes" id="UP000694930"/>
    </source>
</evidence>
<organism evidence="2 3">
    <name type="scientific">Solanum pennellii</name>
    <name type="common">Tomato</name>
    <name type="synonym">Lycopersicon pennellii</name>
    <dbReference type="NCBI Taxonomy" id="28526"/>
    <lineage>
        <taxon>Eukaryota</taxon>
        <taxon>Viridiplantae</taxon>
        <taxon>Streptophyta</taxon>
        <taxon>Embryophyta</taxon>
        <taxon>Tracheophyta</taxon>
        <taxon>Spermatophyta</taxon>
        <taxon>Magnoliopsida</taxon>
        <taxon>eudicotyledons</taxon>
        <taxon>Gunneridae</taxon>
        <taxon>Pentapetalae</taxon>
        <taxon>asterids</taxon>
        <taxon>lamiids</taxon>
        <taxon>Solanales</taxon>
        <taxon>Solanaceae</taxon>
        <taxon>Solanoideae</taxon>
        <taxon>Solaneae</taxon>
        <taxon>Solanum</taxon>
        <taxon>Solanum subgen. Lycopersicon</taxon>
    </lineage>
</organism>
<evidence type="ECO:0000313" key="3">
    <source>
        <dbReference type="RefSeq" id="XP_015081392.1"/>
    </source>
</evidence>
<reference evidence="2" key="1">
    <citation type="journal article" date="2014" name="Nat. Genet.">
        <title>The genome of the stress-tolerant wild tomato species Solanum pennellii.</title>
        <authorList>
            <person name="Bolger A."/>
            <person name="Scossa F."/>
            <person name="Bolger M.E."/>
            <person name="Lanz C."/>
            <person name="Maumus F."/>
            <person name="Tohge T."/>
            <person name="Quesneville H."/>
            <person name="Alseekh S."/>
            <person name="Sorensen I."/>
            <person name="Lichtenstein G."/>
            <person name="Fich E.A."/>
            <person name="Conte M."/>
            <person name="Keller H."/>
            <person name="Schneeberger K."/>
            <person name="Schwacke R."/>
            <person name="Ofner I."/>
            <person name="Vrebalov J."/>
            <person name="Xu Y."/>
            <person name="Osorio S."/>
            <person name="Aflitos S.A."/>
            <person name="Schijlen E."/>
            <person name="Jimenez-Gomez J.M."/>
            <person name="Ryngajllo M."/>
            <person name="Kimura S."/>
            <person name="Kumar R."/>
            <person name="Koenig D."/>
            <person name="Headland L.R."/>
            <person name="Maloof J.N."/>
            <person name="Sinha N."/>
            <person name="van Ham R.C."/>
            <person name="Lankhorst R.K."/>
            <person name="Mao L."/>
            <person name="Vogel A."/>
            <person name="Arsova B."/>
            <person name="Panstruga R."/>
            <person name="Fei Z."/>
            <person name="Rose J.K."/>
            <person name="Zamir D."/>
            <person name="Carrari F."/>
            <person name="Giovannoni J.J."/>
            <person name="Weigel D."/>
            <person name="Usadel B."/>
            <person name="Fernie A.R."/>
        </authorList>
    </citation>
    <scope>NUCLEOTIDE SEQUENCE [LARGE SCALE GENOMIC DNA]</scope>
    <source>
        <strain evidence="2">cv. LA0716</strain>
    </source>
</reference>
<protein>
    <submittedName>
        <fullName evidence="3">Uncharacterized protein LOC107025022</fullName>
    </submittedName>
</protein>
<sequence>MSNVEITNSIHSLTQIFPTQVARDARVQVNSNTSTTASTIRDFTRMNPLTFFGSKVEEDPQGFIDEVFKVVDAMLAMLIPIMDISHLMVHAEQIEEQKLKQVGRELKRSKPNEGNFSKARFEIQDKPRFKKRFFNSSPSNAPNPTQGKTTTPKPQGEDKSDPFVERTTCFKCGKKHEGKCLFIWVFAMDVGKVATN</sequence>
<dbReference type="RefSeq" id="XP_015081392.1">
    <property type="nucleotide sequence ID" value="XM_015225906.1"/>
</dbReference>
<accession>A0ABM1H7A9</accession>
<gene>
    <name evidence="3" type="primary">LOC107025022</name>
</gene>
<name>A0ABM1H7A9_SOLPN</name>
<feature type="compositionally biased region" description="Low complexity" evidence="1">
    <location>
        <begin position="142"/>
        <end position="154"/>
    </location>
</feature>
<dbReference type="GeneID" id="107025022"/>
<dbReference type="Proteomes" id="UP000694930">
    <property type="component" value="Chromosome 7"/>
</dbReference>